<dbReference type="GeneID" id="94493482"/>
<gene>
    <name evidence="2" type="ORF">R9B83_01185</name>
</gene>
<feature type="transmembrane region" description="Helical" evidence="1">
    <location>
        <begin position="23"/>
        <end position="45"/>
    </location>
</feature>
<dbReference type="EMBL" id="CP137845">
    <property type="protein sequence ID" value="WPB54167.1"/>
    <property type="molecule type" value="Genomic_DNA"/>
</dbReference>
<evidence type="ECO:0000313" key="3">
    <source>
        <dbReference type="Proteomes" id="UP001303601"/>
    </source>
</evidence>
<protein>
    <submittedName>
        <fullName evidence="2">Uncharacterized protein</fullName>
    </submittedName>
</protein>
<evidence type="ECO:0000313" key="2">
    <source>
        <dbReference type="EMBL" id="WPB54167.1"/>
    </source>
</evidence>
<keyword evidence="1" id="KW-0472">Membrane</keyword>
<dbReference type="RefSeq" id="WP_140031698.1">
    <property type="nucleotide sequence ID" value="NZ_CP137845.1"/>
</dbReference>
<evidence type="ECO:0000256" key="1">
    <source>
        <dbReference type="SAM" id="Phobius"/>
    </source>
</evidence>
<accession>A0ABZ0PAX9</accession>
<sequence>MILEKNIKFIETKKFVKTKFSKYYFFLFLATLFFVLTIIAVLFLSDKTYGLLNSEKFREKSNRESYFVLITFFFILSLLEFFLFMNSLATIVFNKYYKFNIFRAIKWLKIKLIFSFNFSKLSLFTFDNSFSKKDIDLLKYMAKNNYVLQGSKAIAYKFKDFWRKTNDFDFISSANLPNTNSLKSLEGLSILYIDNIVGKLNYNDSIIEILFSKYIPKIYCKQVKDILIPNIYWMVAMKFIQFFKLYLVNTDKKILTNEKIENALLDLAFLLSKLKSININKIEKYIEYLLISDFFLSYYLNNFWFDKLISTTKNFEGYLKEKLEKLEIFSELNFFFKEIIAKIRINDHLNKMINAMSEISKQKEKIEMNFLNLSSSENKEVSSLKRIFKNQKEKNNFVDTNYLKYPIKSKSISSFINDLKNRKNASNEIDIRIMILYELNKRMVGN</sequence>
<name>A0ABZ0PAX9_9BACT</name>
<keyword evidence="1" id="KW-0812">Transmembrane</keyword>
<reference evidence="2" key="1">
    <citation type="submission" date="2023-11" db="EMBL/GenBank/DDBJ databases">
        <title>Completed genome sequence of Mycoplasma equirhinis type strain M432/72.</title>
        <authorList>
            <person name="Spergser J."/>
        </authorList>
    </citation>
    <scope>NUCLEOTIDE SEQUENCE [LARGE SCALE GENOMIC DNA]</scope>
    <source>
        <strain evidence="2">M432/72</strain>
    </source>
</reference>
<keyword evidence="1" id="KW-1133">Transmembrane helix</keyword>
<organism evidence="2 3">
    <name type="scientific">Metamycoplasma equirhinis</name>
    <dbReference type="NCBI Taxonomy" id="92402"/>
    <lineage>
        <taxon>Bacteria</taxon>
        <taxon>Bacillati</taxon>
        <taxon>Mycoplasmatota</taxon>
        <taxon>Mycoplasmoidales</taxon>
        <taxon>Metamycoplasmataceae</taxon>
        <taxon>Metamycoplasma</taxon>
    </lineage>
</organism>
<feature type="transmembrane region" description="Helical" evidence="1">
    <location>
        <begin position="65"/>
        <end position="93"/>
    </location>
</feature>
<dbReference type="NCBIfam" id="NF045994">
    <property type="entry name" value="MAG4530_fam"/>
    <property type="match status" value="1"/>
</dbReference>
<keyword evidence="3" id="KW-1185">Reference proteome</keyword>
<dbReference type="Proteomes" id="UP001303601">
    <property type="component" value="Chromosome"/>
</dbReference>
<proteinExistence type="predicted"/>